<organism evidence="2 3">
    <name type="scientific">Paramecium tetraurelia</name>
    <dbReference type="NCBI Taxonomy" id="5888"/>
    <lineage>
        <taxon>Eukaryota</taxon>
        <taxon>Sar</taxon>
        <taxon>Alveolata</taxon>
        <taxon>Ciliophora</taxon>
        <taxon>Intramacronucleata</taxon>
        <taxon>Oligohymenophorea</taxon>
        <taxon>Peniculida</taxon>
        <taxon>Parameciidae</taxon>
        <taxon>Paramecium</taxon>
    </lineage>
</organism>
<dbReference type="EMBL" id="CT868241">
    <property type="protein sequence ID" value="CAK76636.1"/>
    <property type="molecule type" value="Genomic_DNA"/>
</dbReference>
<name>A0D0R9_PARTE</name>
<evidence type="ECO:0008006" key="4">
    <source>
        <dbReference type="Google" id="ProtNLM"/>
    </source>
</evidence>
<gene>
    <name evidence="2" type="ORF">GSPATT00012188001</name>
</gene>
<dbReference type="OMA" id="NDKTNSR"/>
<reference evidence="2 3" key="1">
    <citation type="journal article" date="2006" name="Nature">
        <title>Global trends of whole-genome duplications revealed by the ciliate Paramecium tetraurelia.</title>
        <authorList>
            <consortium name="Genoscope"/>
            <person name="Aury J.-M."/>
            <person name="Jaillon O."/>
            <person name="Duret L."/>
            <person name="Noel B."/>
            <person name="Jubin C."/>
            <person name="Porcel B.M."/>
            <person name="Segurens B."/>
            <person name="Daubin V."/>
            <person name="Anthouard V."/>
            <person name="Aiach N."/>
            <person name="Arnaiz O."/>
            <person name="Billaut A."/>
            <person name="Beisson J."/>
            <person name="Blanc I."/>
            <person name="Bouhouche K."/>
            <person name="Camara F."/>
            <person name="Duharcourt S."/>
            <person name="Guigo R."/>
            <person name="Gogendeau D."/>
            <person name="Katinka M."/>
            <person name="Keller A.-M."/>
            <person name="Kissmehl R."/>
            <person name="Klotz C."/>
            <person name="Koll F."/>
            <person name="Le Moue A."/>
            <person name="Lepere C."/>
            <person name="Malinsky S."/>
            <person name="Nowacki M."/>
            <person name="Nowak J.K."/>
            <person name="Plattner H."/>
            <person name="Poulain J."/>
            <person name="Ruiz F."/>
            <person name="Serrano V."/>
            <person name="Zagulski M."/>
            <person name="Dessen P."/>
            <person name="Betermier M."/>
            <person name="Weissenbach J."/>
            <person name="Scarpelli C."/>
            <person name="Schachter V."/>
            <person name="Sperling L."/>
            <person name="Meyer E."/>
            <person name="Cohen J."/>
            <person name="Wincker P."/>
        </authorList>
    </citation>
    <scope>NUCLEOTIDE SEQUENCE [LARGE SCALE GENOMIC DNA]</scope>
    <source>
        <strain evidence="2 3">Stock d4-2</strain>
    </source>
</reference>
<keyword evidence="1" id="KW-0175">Coiled coil</keyword>
<feature type="coiled-coil region" evidence="1">
    <location>
        <begin position="45"/>
        <end position="114"/>
    </location>
</feature>
<dbReference type="AlphaFoldDB" id="A0D0R9"/>
<evidence type="ECO:0000313" key="3">
    <source>
        <dbReference type="Proteomes" id="UP000000600"/>
    </source>
</evidence>
<dbReference type="GeneID" id="5029817"/>
<evidence type="ECO:0000256" key="1">
    <source>
        <dbReference type="SAM" id="Coils"/>
    </source>
</evidence>
<dbReference type="InParanoid" id="A0D0R9"/>
<dbReference type="RefSeq" id="XP_001444033.1">
    <property type="nucleotide sequence ID" value="XM_001443996.1"/>
</dbReference>
<dbReference type="KEGG" id="ptm:GSPATT00012188001"/>
<sequence length="391" mass="46152">MANFKSGNVFNIDVLQSNFKYLITLLIQELIQFQRQVDSQNVEPNKSNNLELNQIKLDLQKLKNDNTHLQYKIKELEQELYQQKQLNTTICQDLLEARQKYQELQKKYNQETQIKQSKSFHTFYDQNIKEKLKKLHTIYQIDKSLNNKSIINKKQKLTIMTEPCDSDSQYSRYSTIIQQNNSQNDKTNSRNIQNQTIETVTSVGTENNYISDSSSCLLSSSFYKRREKSNTLSFELSQEFPHPIKVFPLTLKNKIYKLNLADNCDYQFIYIKYQSFILTNSKIMNFNIGPKPSFNMPKQIQCLKEEKPYSCVEVESTDCFKNETIIKNVSFAPTITIFLRFQDEDVVKFKDRLRKQVQQTKETFDFHPSLDKPKKKGQLKSCLKSIIEWDV</sequence>
<proteinExistence type="predicted"/>
<keyword evidence="3" id="KW-1185">Reference proteome</keyword>
<protein>
    <recommendedName>
        <fullName evidence="4">MSP domain-containing protein</fullName>
    </recommendedName>
</protein>
<dbReference type="Proteomes" id="UP000000600">
    <property type="component" value="Unassembled WGS sequence"/>
</dbReference>
<dbReference type="HOGENOM" id="CLU_706889_0_0_1"/>
<accession>A0D0R9</accession>
<evidence type="ECO:0000313" key="2">
    <source>
        <dbReference type="EMBL" id="CAK76636.1"/>
    </source>
</evidence>